<dbReference type="EMBL" id="LHUQ01000002">
    <property type="protein sequence ID" value="KON65853.1"/>
    <property type="molecule type" value="Genomic_DNA"/>
</dbReference>
<keyword evidence="2" id="KW-1185">Reference proteome</keyword>
<dbReference type="STRING" id="33995.KOEU_05400"/>
<accession>A0A0M0EKS8</accession>
<sequence length="54" mass="5882">MGDRTFPAGFVTEITRDISILQGRAIVGYAPVSISGLLYNTLRAARAVIRNEET</sequence>
<dbReference type="AlphaFoldDB" id="A0A0M0EKS8"/>
<dbReference type="Proteomes" id="UP000037566">
    <property type="component" value="Unassembled WGS sequence"/>
</dbReference>
<name>A0A0M0EKS8_KOMEU</name>
<dbReference type="PATRIC" id="fig|33995.3.peg.597"/>
<gene>
    <name evidence="1" type="ORF">KOEU_05400</name>
</gene>
<protein>
    <submittedName>
        <fullName evidence="1">Uncharacterized protein</fullName>
    </submittedName>
</protein>
<evidence type="ECO:0000313" key="1">
    <source>
        <dbReference type="EMBL" id="KON65853.1"/>
    </source>
</evidence>
<proteinExistence type="predicted"/>
<organism evidence="1 2">
    <name type="scientific">Komagataeibacter europaeus</name>
    <name type="common">Gluconacetobacter europaeus</name>
    <dbReference type="NCBI Taxonomy" id="33995"/>
    <lineage>
        <taxon>Bacteria</taxon>
        <taxon>Pseudomonadati</taxon>
        <taxon>Pseudomonadota</taxon>
        <taxon>Alphaproteobacteria</taxon>
        <taxon>Acetobacterales</taxon>
        <taxon>Acetobacteraceae</taxon>
        <taxon>Komagataeibacter</taxon>
    </lineage>
</organism>
<evidence type="ECO:0000313" key="2">
    <source>
        <dbReference type="Proteomes" id="UP000037566"/>
    </source>
</evidence>
<comment type="caution">
    <text evidence="1">The sequence shown here is derived from an EMBL/GenBank/DDBJ whole genome shotgun (WGS) entry which is preliminary data.</text>
</comment>
<reference evidence="1" key="1">
    <citation type="submission" date="2015-08" db="EMBL/GenBank/DDBJ databases">
        <title>Draft genome sequence of Komagataeibacter europaeus CECT 8546 a cellulose producer strain from vinegar produced by the traditional method.</title>
        <authorList>
            <person name="Poehlein A."/>
            <person name="Valera M.J."/>
            <person name="Haack F.S."/>
            <person name="Mas A."/>
            <person name="Daniel R."/>
            <person name="Streit W.R."/>
            <person name="Mateo E."/>
        </authorList>
    </citation>
    <scope>NUCLEOTIDE SEQUENCE [LARGE SCALE GENOMIC DNA]</scope>
    <source>
        <strain evidence="1">CECT 8546</strain>
    </source>
</reference>